<dbReference type="Proteomes" id="UP001071478">
    <property type="component" value="Unassembled WGS sequence"/>
</dbReference>
<proteinExistence type="predicted"/>
<dbReference type="AlphaFoldDB" id="A0A9Q4GKM7"/>
<dbReference type="EMBL" id="JAPMKU010000007">
    <property type="protein sequence ID" value="MCX7469384.1"/>
    <property type="molecule type" value="Genomic_DNA"/>
</dbReference>
<keyword evidence="1" id="KW-0472">Membrane</keyword>
<keyword evidence="5" id="KW-1185">Reference proteome</keyword>
<gene>
    <name evidence="2" type="ORF">OS125_11145</name>
    <name evidence="3" type="ORF">OS129_10955</name>
</gene>
<evidence type="ECO:0000256" key="1">
    <source>
        <dbReference type="SAM" id="Phobius"/>
    </source>
</evidence>
<sequence>MKKFRSVPVVIAGAAFVFSVIVFAAAKFGGVELGLSVSLFSFGILLSITYWRIRLVSAKQLNLVRSLNQEFTHTASKINKLCLLVEQNASNQTAITEMRTISRSVNKQRDLLVQVQAQLDTL</sequence>
<comment type="caution">
    <text evidence="3">The sequence shown here is derived from an EMBL/GenBank/DDBJ whole genome shotgun (WGS) entry which is preliminary data.</text>
</comment>
<evidence type="ECO:0000313" key="2">
    <source>
        <dbReference type="EMBL" id="MCX7445787.1"/>
    </source>
</evidence>
<dbReference type="Proteomes" id="UP001081709">
    <property type="component" value="Unassembled WGS sequence"/>
</dbReference>
<evidence type="ECO:0000313" key="5">
    <source>
        <dbReference type="Proteomes" id="UP001081709"/>
    </source>
</evidence>
<keyword evidence="1" id="KW-1133">Transmembrane helix</keyword>
<keyword evidence="1" id="KW-0812">Transmembrane</keyword>
<accession>A0A9Q4GKM7</accession>
<dbReference type="RefSeq" id="WP_200253267.1">
    <property type="nucleotide sequence ID" value="NZ_JAENIQ020000007.1"/>
</dbReference>
<evidence type="ECO:0000313" key="3">
    <source>
        <dbReference type="EMBL" id="MCX7469384.1"/>
    </source>
</evidence>
<name>A0A9Q4GKM7_9CORY</name>
<feature type="transmembrane region" description="Helical" evidence="1">
    <location>
        <begin position="34"/>
        <end position="53"/>
    </location>
</feature>
<reference evidence="3" key="1">
    <citation type="submission" date="2022-11" db="EMBL/GenBank/DDBJ databases">
        <title>Corynebacterium sp. isolated from Penguins.</title>
        <authorList>
            <person name="Sedlar K."/>
            <person name="Svec P."/>
        </authorList>
    </citation>
    <scope>NUCLEOTIDE SEQUENCE</scope>
    <source>
        <strain evidence="2">P7003</strain>
        <strain evidence="3">P7374</strain>
    </source>
</reference>
<organism evidence="3 4">
    <name type="scientific">Corynebacterium pygosceleis</name>
    <dbReference type="NCBI Taxonomy" id="2800406"/>
    <lineage>
        <taxon>Bacteria</taxon>
        <taxon>Bacillati</taxon>
        <taxon>Actinomycetota</taxon>
        <taxon>Actinomycetes</taxon>
        <taxon>Mycobacteriales</taxon>
        <taxon>Corynebacteriaceae</taxon>
        <taxon>Corynebacterium</taxon>
    </lineage>
</organism>
<dbReference type="EMBL" id="JAPMKV010000009">
    <property type="protein sequence ID" value="MCX7445787.1"/>
    <property type="molecule type" value="Genomic_DNA"/>
</dbReference>
<protein>
    <submittedName>
        <fullName evidence="3">Uncharacterized protein</fullName>
    </submittedName>
</protein>
<evidence type="ECO:0000313" key="4">
    <source>
        <dbReference type="Proteomes" id="UP001071478"/>
    </source>
</evidence>